<dbReference type="InterPro" id="IPR050407">
    <property type="entry name" value="Geranylgeranyl_reductase"/>
</dbReference>
<dbReference type="OrthoDB" id="25353at2"/>
<keyword evidence="2" id="KW-1185">Reference proteome</keyword>
<dbReference type="PANTHER" id="PTHR42685">
    <property type="entry name" value="GERANYLGERANYL DIPHOSPHATE REDUCTASE"/>
    <property type="match status" value="1"/>
</dbReference>
<dbReference type="AlphaFoldDB" id="A0A1M6P9M1"/>
<dbReference type="Pfam" id="PF13450">
    <property type="entry name" value="NAD_binding_8"/>
    <property type="match status" value="1"/>
</dbReference>
<organism evidence="1 2">
    <name type="scientific">Paramaledivibacter caminithermalis (strain DSM 15212 / CIP 107654 / DViRD3)</name>
    <name type="common">Clostridium caminithermale</name>
    <dbReference type="NCBI Taxonomy" id="1121301"/>
    <lineage>
        <taxon>Bacteria</taxon>
        <taxon>Bacillati</taxon>
        <taxon>Bacillota</taxon>
        <taxon>Clostridia</taxon>
        <taxon>Peptostreptococcales</taxon>
        <taxon>Caminicellaceae</taxon>
        <taxon>Paramaledivibacter</taxon>
    </lineage>
</organism>
<accession>A0A1M6P9M1</accession>
<reference evidence="1 2" key="1">
    <citation type="submission" date="2016-11" db="EMBL/GenBank/DDBJ databases">
        <authorList>
            <person name="Jaros S."/>
            <person name="Januszkiewicz K."/>
            <person name="Wedrychowicz H."/>
        </authorList>
    </citation>
    <scope>NUCLEOTIDE SEQUENCE [LARGE SCALE GENOMIC DNA]</scope>
    <source>
        <strain evidence="1 2">DSM 15212</strain>
    </source>
</reference>
<dbReference type="PROSITE" id="PS51257">
    <property type="entry name" value="PROKAR_LIPOPROTEIN"/>
    <property type="match status" value="1"/>
</dbReference>
<name>A0A1M6P9M1_PARC5</name>
<dbReference type="PANTHER" id="PTHR42685:SF22">
    <property type="entry name" value="CONDITIONED MEDIUM FACTOR RECEPTOR 1"/>
    <property type="match status" value="1"/>
</dbReference>
<protein>
    <submittedName>
        <fullName evidence="1">Dehydrogenase (Flavoprotein)</fullName>
    </submittedName>
</protein>
<sequence length="360" mass="41629">MLKSMKIAIVGAGLSGLSCAFELKKYGITPTVFEKRSSIGDGLDYTISNLRIFSKFNCNPQKYYKRKYNLQLTPLSPLRKIIIKGPSNKTIVKGKLGYTFKRGIEAYSMENQLAKQVNLPIFFDTYIDMDDIKKDFDYIVWAAGDNTLSKKLGVWNSNLNTCIRISTIEGNFKTDCGFIWFDNDYAKNTYAYLLPYSKSKANLTLVVNNITPYNLHYYWKKFLTKENIRYRIFETRDIKYTTGFVYPLRIHNIYLVGNAAGLTENILGFGSTNAIESGIMAARSIAKKLDYNKLMKEILESVKLNHELRKFINSFENKDFDKLVSFLGLPVIKQMIYRNPFYKSKHAAQIIKLYNRFFNI</sequence>
<evidence type="ECO:0000313" key="1">
    <source>
        <dbReference type="EMBL" id="SHK04608.1"/>
    </source>
</evidence>
<dbReference type="Gene3D" id="3.50.50.60">
    <property type="entry name" value="FAD/NAD(P)-binding domain"/>
    <property type="match status" value="1"/>
</dbReference>
<dbReference type="PRINTS" id="PR00420">
    <property type="entry name" value="RNGMNOXGNASE"/>
</dbReference>
<dbReference type="SUPFAM" id="SSF51905">
    <property type="entry name" value="FAD/NAD(P)-binding domain"/>
    <property type="match status" value="1"/>
</dbReference>
<dbReference type="STRING" id="1121301.SAMN02745912_02071"/>
<dbReference type="InterPro" id="IPR036188">
    <property type="entry name" value="FAD/NAD-bd_sf"/>
</dbReference>
<evidence type="ECO:0000313" key="2">
    <source>
        <dbReference type="Proteomes" id="UP000184465"/>
    </source>
</evidence>
<dbReference type="EMBL" id="FRAG01000022">
    <property type="protein sequence ID" value="SHK04608.1"/>
    <property type="molecule type" value="Genomic_DNA"/>
</dbReference>
<dbReference type="Proteomes" id="UP000184465">
    <property type="component" value="Unassembled WGS sequence"/>
</dbReference>
<proteinExistence type="predicted"/>
<gene>
    <name evidence="1" type="ORF">SAMN02745912_02071</name>
</gene>